<keyword evidence="2 4" id="KW-0521">NADP</keyword>
<accession>A0A9D7IDK3</accession>
<dbReference type="NCBIfam" id="TIGR00112">
    <property type="entry name" value="proC"/>
    <property type="match status" value="1"/>
</dbReference>
<dbReference type="InterPro" id="IPR008927">
    <property type="entry name" value="6-PGluconate_DH-like_C_sf"/>
</dbReference>
<evidence type="ECO:0000256" key="5">
    <source>
        <dbReference type="NCBIfam" id="TIGR00112"/>
    </source>
</evidence>
<evidence type="ECO:0000256" key="6">
    <source>
        <dbReference type="PIRSR" id="PIRSR000193-1"/>
    </source>
</evidence>
<evidence type="ECO:0000256" key="4">
    <source>
        <dbReference type="HAMAP-Rule" id="MF_01925"/>
    </source>
</evidence>
<dbReference type="FunFam" id="1.10.3730.10:FF:000001">
    <property type="entry name" value="Pyrroline-5-carboxylate reductase"/>
    <property type="match status" value="1"/>
</dbReference>
<dbReference type="Pfam" id="PF03807">
    <property type="entry name" value="F420_oxidored"/>
    <property type="match status" value="1"/>
</dbReference>
<dbReference type="Proteomes" id="UP000886602">
    <property type="component" value="Unassembled WGS sequence"/>
</dbReference>
<dbReference type="InterPro" id="IPR000304">
    <property type="entry name" value="Pyrroline-COOH_reductase"/>
</dbReference>
<proteinExistence type="inferred from homology"/>
<dbReference type="PANTHER" id="PTHR11645:SF0">
    <property type="entry name" value="PYRROLINE-5-CARBOXYLATE REDUCTASE 3"/>
    <property type="match status" value="1"/>
</dbReference>
<dbReference type="GO" id="GO:0004735">
    <property type="term" value="F:pyrroline-5-carboxylate reductase activity"/>
    <property type="evidence" value="ECO:0007669"/>
    <property type="project" value="UniProtKB-UniRule"/>
</dbReference>
<evidence type="ECO:0000256" key="3">
    <source>
        <dbReference type="ARBA" id="ARBA00023002"/>
    </source>
</evidence>
<feature type="binding site" evidence="6">
    <location>
        <begin position="6"/>
        <end position="11"/>
    </location>
    <ligand>
        <name>NADP(+)</name>
        <dbReference type="ChEBI" id="CHEBI:58349"/>
    </ligand>
</feature>
<sequence length="270" mass="28396">MKITFLGGGNMASALIGGLLNQGFSPEEMAVIEIGKENRVRLVKAYGLRCYARPEDQAMQCDVLLLAVKPQQMREACASLTPYLKQQLVISIAAGLRLADLSRWLGGHDKLVRAMPNTPALIGSGVTGLFALPSVSEAERLGAERILRAVGSTLWVTDEAQIDAVTAISGSGPAYVFLFIEALQQAAITLGFTPSQATQLSIETTLGSARLAAQSDEPACLLRERVTSKGGTTEAALLRMAECGVKDGIIAGVLAAKARGAELGDLLGKD</sequence>
<dbReference type="SUPFAM" id="SSF48179">
    <property type="entry name" value="6-phosphogluconate dehydrogenase C-terminal domain-like"/>
    <property type="match status" value="1"/>
</dbReference>
<keyword evidence="3 4" id="KW-0560">Oxidoreductase</keyword>
<dbReference type="AlphaFoldDB" id="A0A9D7IDK3"/>
<feature type="binding site" evidence="6">
    <location>
        <begin position="67"/>
        <end position="70"/>
    </location>
    <ligand>
        <name>NADP(+)</name>
        <dbReference type="ChEBI" id="CHEBI:58349"/>
    </ligand>
</feature>
<comment type="caution">
    <text evidence="9">The sequence shown here is derived from an EMBL/GenBank/DDBJ whole genome shotgun (WGS) entry which is preliminary data.</text>
</comment>
<comment type="similarity">
    <text evidence="1 4">Belongs to the pyrroline-5-carboxylate reductase family.</text>
</comment>
<evidence type="ECO:0000256" key="2">
    <source>
        <dbReference type="ARBA" id="ARBA00022857"/>
    </source>
</evidence>
<feature type="domain" description="Pyrroline-5-carboxylate reductase dimerisation" evidence="8">
    <location>
        <begin position="159"/>
        <end position="263"/>
    </location>
</feature>
<protein>
    <recommendedName>
        <fullName evidence="4 5">Pyrroline-5-carboxylate reductase</fullName>
        <shortName evidence="4">P5C reductase</shortName>
        <shortName evidence="4">P5CR</shortName>
        <ecNumber evidence="4 5">1.5.1.2</ecNumber>
    </recommendedName>
    <alternativeName>
        <fullName evidence="4">PCA reductase</fullName>
    </alternativeName>
</protein>
<dbReference type="InterPro" id="IPR028939">
    <property type="entry name" value="P5C_Rdtase_cat_N"/>
</dbReference>
<comment type="catalytic activity">
    <reaction evidence="4">
        <text>L-proline + NAD(+) = (S)-1-pyrroline-5-carboxylate + NADH + 2 H(+)</text>
        <dbReference type="Rhea" id="RHEA:14105"/>
        <dbReference type="ChEBI" id="CHEBI:15378"/>
        <dbReference type="ChEBI" id="CHEBI:17388"/>
        <dbReference type="ChEBI" id="CHEBI:57540"/>
        <dbReference type="ChEBI" id="CHEBI:57945"/>
        <dbReference type="ChEBI" id="CHEBI:60039"/>
        <dbReference type="EC" id="1.5.1.2"/>
    </reaction>
</comment>
<feature type="domain" description="Pyrroline-5-carboxylate reductase catalytic N-terminal" evidence="7">
    <location>
        <begin position="2"/>
        <end position="95"/>
    </location>
</feature>
<dbReference type="InterPro" id="IPR029036">
    <property type="entry name" value="P5CR_dimer"/>
</dbReference>
<dbReference type="GO" id="GO:0055129">
    <property type="term" value="P:L-proline biosynthetic process"/>
    <property type="evidence" value="ECO:0007669"/>
    <property type="project" value="UniProtKB-UniRule"/>
</dbReference>
<dbReference type="Gene3D" id="3.40.50.720">
    <property type="entry name" value="NAD(P)-binding Rossmann-like Domain"/>
    <property type="match status" value="1"/>
</dbReference>
<evidence type="ECO:0000259" key="8">
    <source>
        <dbReference type="Pfam" id="PF14748"/>
    </source>
</evidence>
<evidence type="ECO:0000313" key="9">
    <source>
        <dbReference type="EMBL" id="MBK7424190.1"/>
    </source>
</evidence>
<comment type="subcellular location">
    <subcellularLocation>
        <location evidence="4">Cytoplasm</location>
    </subcellularLocation>
</comment>
<keyword evidence="4" id="KW-0963">Cytoplasm</keyword>
<keyword evidence="4" id="KW-0641">Proline biosynthesis</keyword>
<dbReference type="PANTHER" id="PTHR11645">
    <property type="entry name" value="PYRROLINE-5-CARBOXYLATE REDUCTASE"/>
    <property type="match status" value="1"/>
</dbReference>
<organism evidence="9 10">
    <name type="scientific">Candidatus Propionivibrio dominans</name>
    <dbReference type="NCBI Taxonomy" id="2954373"/>
    <lineage>
        <taxon>Bacteria</taxon>
        <taxon>Pseudomonadati</taxon>
        <taxon>Pseudomonadota</taxon>
        <taxon>Betaproteobacteria</taxon>
        <taxon>Rhodocyclales</taxon>
        <taxon>Rhodocyclaceae</taxon>
        <taxon>Propionivibrio</taxon>
    </lineage>
</organism>
<dbReference type="InterPro" id="IPR036291">
    <property type="entry name" value="NAD(P)-bd_dom_sf"/>
</dbReference>
<reference evidence="9" key="1">
    <citation type="submission" date="2020-10" db="EMBL/GenBank/DDBJ databases">
        <title>Connecting structure to function with the recovery of over 1000 high-quality activated sludge metagenome-assembled genomes encoding full-length rRNA genes using long-read sequencing.</title>
        <authorList>
            <person name="Singleton C.M."/>
            <person name="Petriglieri F."/>
            <person name="Kristensen J.M."/>
            <person name="Kirkegaard R.H."/>
            <person name="Michaelsen T.Y."/>
            <person name="Andersen M.H."/>
            <person name="Karst S.M."/>
            <person name="Dueholm M.S."/>
            <person name="Nielsen P.H."/>
            <person name="Albertsen M."/>
        </authorList>
    </citation>
    <scope>NUCLEOTIDE SEQUENCE</scope>
    <source>
        <strain evidence="9">EsbW_18-Q3-R4-48_MAXAC.044</strain>
    </source>
</reference>
<dbReference type="Gene3D" id="1.10.3730.10">
    <property type="entry name" value="ProC C-terminal domain-like"/>
    <property type="match status" value="1"/>
</dbReference>
<comment type="pathway">
    <text evidence="4">Amino-acid biosynthesis; L-proline biosynthesis; L-proline from L-glutamate 5-semialdehyde: step 1/1.</text>
</comment>
<evidence type="ECO:0000259" key="7">
    <source>
        <dbReference type="Pfam" id="PF03807"/>
    </source>
</evidence>
<dbReference type="EC" id="1.5.1.2" evidence="4 5"/>
<dbReference type="GO" id="GO:0005737">
    <property type="term" value="C:cytoplasm"/>
    <property type="evidence" value="ECO:0007669"/>
    <property type="project" value="UniProtKB-SubCell"/>
</dbReference>
<gene>
    <name evidence="4" type="primary">proC</name>
    <name evidence="9" type="ORF">IPJ48_14555</name>
</gene>
<keyword evidence="4" id="KW-0028">Amino-acid biosynthesis</keyword>
<evidence type="ECO:0000313" key="10">
    <source>
        <dbReference type="Proteomes" id="UP000886602"/>
    </source>
</evidence>
<dbReference type="SUPFAM" id="SSF51735">
    <property type="entry name" value="NAD(P)-binding Rossmann-fold domains"/>
    <property type="match status" value="1"/>
</dbReference>
<evidence type="ECO:0000256" key="1">
    <source>
        <dbReference type="ARBA" id="ARBA00005525"/>
    </source>
</evidence>
<comment type="catalytic activity">
    <reaction evidence="4">
        <text>L-proline + NADP(+) = (S)-1-pyrroline-5-carboxylate + NADPH + 2 H(+)</text>
        <dbReference type="Rhea" id="RHEA:14109"/>
        <dbReference type="ChEBI" id="CHEBI:15378"/>
        <dbReference type="ChEBI" id="CHEBI:17388"/>
        <dbReference type="ChEBI" id="CHEBI:57783"/>
        <dbReference type="ChEBI" id="CHEBI:58349"/>
        <dbReference type="ChEBI" id="CHEBI:60039"/>
        <dbReference type="EC" id="1.5.1.2"/>
    </reaction>
</comment>
<comment type="function">
    <text evidence="4">Catalyzes the reduction of 1-pyrroline-5-carboxylate (PCA) to L-proline.</text>
</comment>
<name>A0A9D7IDK3_9RHOO</name>
<dbReference type="EMBL" id="JADJNC010000025">
    <property type="protein sequence ID" value="MBK7424190.1"/>
    <property type="molecule type" value="Genomic_DNA"/>
</dbReference>
<dbReference type="PIRSF" id="PIRSF000193">
    <property type="entry name" value="Pyrrol-5-carb_rd"/>
    <property type="match status" value="1"/>
</dbReference>
<dbReference type="Pfam" id="PF14748">
    <property type="entry name" value="P5CR_dimer"/>
    <property type="match status" value="1"/>
</dbReference>
<dbReference type="HAMAP" id="MF_01925">
    <property type="entry name" value="P5C_reductase"/>
    <property type="match status" value="1"/>
</dbReference>